<dbReference type="InterPro" id="IPR006530">
    <property type="entry name" value="YD"/>
</dbReference>
<dbReference type="Pfam" id="PF20148">
    <property type="entry name" value="DUF6531"/>
    <property type="match status" value="1"/>
</dbReference>
<feature type="chain" id="PRO_5020930534" description="SLH domain-containing protein" evidence="3">
    <location>
        <begin position="25"/>
        <end position="3897"/>
    </location>
</feature>
<dbReference type="NCBIfam" id="TIGR03696">
    <property type="entry name" value="Rhs_assc_core"/>
    <property type="match status" value="1"/>
</dbReference>
<dbReference type="InterPro" id="IPR011047">
    <property type="entry name" value="Quinoprotein_ADH-like_sf"/>
</dbReference>
<dbReference type="Gene3D" id="2.180.10.10">
    <property type="entry name" value="RHS repeat-associated core"/>
    <property type="match status" value="3"/>
</dbReference>
<comment type="caution">
    <text evidence="5">The sequence shown here is derived from an EMBL/GenBank/DDBJ whole genome shotgun (WGS) entry which is preliminary data.</text>
</comment>
<keyword evidence="6" id="KW-1185">Reference proteome</keyword>
<evidence type="ECO:0000259" key="4">
    <source>
        <dbReference type="PROSITE" id="PS51272"/>
    </source>
</evidence>
<feature type="region of interest" description="Disordered" evidence="2">
    <location>
        <begin position="239"/>
        <end position="286"/>
    </location>
</feature>
<proteinExistence type="predicted"/>
<dbReference type="NCBIfam" id="TIGR01643">
    <property type="entry name" value="YD_repeat_2x"/>
    <property type="match status" value="12"/>
</dbReference>
<keyword evidence="3" id="KW-0732">Signal</keyword>
<gene>
    <name evidence="5" type="ORF">EFD62_15775</name>
</gene>
<feature type="domain" description="SLH" evidence="4">
    <location>
        <begin position="100"/>
        <end position="158"/>
    </location>
</feature>
<dbReference type="InterPro" id="IPR056823">
    <property type="entry name" value="TEN-like_YD-shell"/>
</dbReference>
<dbReference type="Pfam" id="PF00395">
    <property type="entry name" value="SLH"/>
    <property type="match status" value="3"/>
</dbReference>
<dbReference type="InterPro" id="IPR022385">
    <property type="entry name" value="Rhs_assc_core"/>
</dbReference>
<evidence type="ECO:0000256" key="1">
    <source>
        <dbReference type="ARBA" id="ARBA00022737"/>
    </source>
</evidence>
<reference evidence="6" key="1">
    <citation type="submission" date="2018-11" db="EMBL/GenBank/DDBJ databases">
        <title>Genome sequencing of a novel mesophilic and cellulolytic organism within the genus Hungateiclostridium.</title>
        <authorList>
            <person name="Rettenmaier R."/>
            <person name="Liebl W."/>
            <person name="Zverlov V."/>
        </authorList>
    </citation>
    <scope>NUCLEOTIDE SEQUENCE [LARGE SCALE GENOMIC DNA]</scope>
    <source>
        <strain evidence="6">N2K1</strain>
    </source>
</reference>
<dbReference type="InterPro" id="IPR050708">
    <property type="entry name" value="T6SS_VgrG/RHS"/>
</dbReference>
<dbReference type="SUPFAM" id="SSF50998">
    <property type="entry name" value="Quinoprotein alcohol dehydrogenase-like"/>
    <property type="match status" value="1"/>
</dbReference>
<dbReference type="InterPro" id="IPR045351">
    <property type="entry name" value="DUF6531"/>
</dbReference>
<dbReference type="OrthoDB" id="9815752at2"/>
<evidence type="ECO:0000313" key="5">
    <source>
        <dbReference type="EMBL" id="RXE57779.1"/>
    </source>
</evidence>
<dbReference type="SUPFAM" id="SSF51004">
    <property type="entry name" value="C-terminal (heme d1) domain of cytochrome cd1-nitrite reductase"/>
    <property type="match status" value="1"/>
</dbReference>
<dbReference type="EMBL" id="RLII01000036">
    <property type="protein sequence ID" value="RXE57779.1"/>
    <property type="molecule type" value="Genomic_DNA"/>
</dbReference>
<feature type="compositionally biased region" description="Low complexity" evidence="2">
    <location>
        <begin position="269"/>
        <end position="286"/>
    </location>
</feature>
<evidence type="ECO:0000256" key="3">
    <source>
        <dbReference type="SAM" id="SignalP"/>
    </source>
</evidence>
<dbReference type="Proteomes" id="UP000289166">
    <property type="component" value="Unassembled WGS sequence"/>
</dbReference>
<sequence length="3897" mass="437102">MRAKMKFISYVLIIVMLMSSFSYASTGFEAGISQNQKKSAFADIEGHWCRNFIEKFLSKNWVKGYDDGKFYPDKYITRAEFTAMVVNIFKKQEKVEDISFSDVNKDDWFYNVVSYAAAEKLVTGYEDGTFKPMNNMSRQDAAVLVTKLFDVNFFEGSTEVKFADEDIFPEYSSKSIKNLASHDIVKGYPDKTFKPFNLITRAEAVRILDVVLLYVEPVEEIPQVPAVSASPTVTATIMPTVTPTPNNSKDKGGSTVKDKPLSTPTPNITSMPTNVVTPTSTPTDSNPMLVTATLQETVEYGDKAILSVSVTEEVYKLDVTLDDIPIVLDENYKYEFNATVLGKHVFDIKASDNAGKSQSISKKITVVDTKKPEIDVSFEKEKYFEGDDVVITVKATDNVEISKLSVQLNGKDISLDQHGRYIIEDAEIQEIEIVVTAWDTSNNSSQKEYRTSVNMITVGRKYKDKADFDEGVMKDLTYDEVNGQIILKEKDDYVVDNYVYTSMVFTIDSIFIFGYYNNTECMILNSKGDILWQGVVNYGEHIVKYVNDGSFEVRGTKPFAVLTGDPFNYPNIGFYARDQHGKGLSNEIFTCVAANGSNNQFIIFAYEDDTEVTAKNSDTKQTIWSGTLQKGKSKSISGLGGMYIQVNATKPVSALTCYDEAYYAPSSDGNWIGTEFYTYCGAHYWPYDLTIMSYSGDASVEIKDSDTGELIWSGTVKKGTGHVILSSEVHNKYIYVTSDKPVAVCLQTWETHKTSHYEATYVVDSSGTGIGTEFISSSQDYGYVCVIGYNNNTKVNLYNAQTGEFVKEYTVNKREYINVNPGSGLWRITSDKEVAIYSGYGNIANGSFAPVRVGIPQEGTWSTVFDSGRNGTRWGNISWKSEIYNDGTVDVYVSSSENNVIFTEPVRVTNGEKFSIDSGRYIKIEARLKRSSDGLSPVLKELTIGSKGYEVDKFINQAPKVEVEDIDSVLKNALVHPKVKAIDDSEQLTFKWSCENNSENVSFKDESVFNPKVTFKEVGVYTLSLTVSDGELSSEAKITVNVTEPVFTKATSKIVVNCDEWAISDTGYVKGDGRKFAENIINYFIKEGSGKFLAYTSDKAYENSFINQVKAMGHTIEKRTDIELTLDVLKEYDVVFLAAPQIPDNDLLIQYVLEGGNVYLSGATGNSNEFKGWNTFLNRFGLNYQEYYNGVHDVLDISGTHELLEGVQKLYFYNGQTIEKLSGPQYKKGAHIIFNYNNMGFLAVYDEDYVPNNELVTATLQETVEYGDKATLSVSVTEDVFKLDVTLDNVSISLDENNKYEYSATVLGEHVFDIKAYDNDGRTQSILKKITVVDTKNPEIDVSFDKEEYYEGDDVVITVTATDNVEVSKLNVQLNGKDITLDEHGRYIIKDAKVQQIKIVVAAWDTSNNSLQKEYHTAVGVVTVGKKYKEKVDFDEGVMKDLTYDEVNGQLTLREKDDYVVDNYVYTSMVYTIQDIIIFGYYDNTELMILNSKGDIIWQGVVNYGERIANKVEDGLFEVRGTKPFAVLTGDPFSYPNIGFYAMDQNGRGLSTEFFTCVAAAGGGDFVILAYEDDTEVTVRNSDTKQVIWSGTLQKGKGKSISGLGSIYIQVSASKPVSALTCYDETYYVPSSDGNWSGTEFYTYCRPHELEYDLNLMSFSYDAFVEIIDSETEDLIWSGTIEKGTAHVEVVSAKHGKYLKISSSKPITVSLHSWQDGRNRWDATYVADSKGTGLGTDFITASTNLGYVYVIGYNDNTKVNLYNVQTGEFAKEYTVNKREYININQGSGLWRITSDKEVAIYSGYGDIANGSFAPVRVGIPQEGTWSTVFDSGRNGTRWGNISWKSEIYNDGTVEVYVSSSEDNVIFTEPVRVTNGENFSIDNGRYIKIEAKLKRSSDGLSPVLKELTIGSKGYEVDKFINQAPKVEIETIDLVLKNTLVYPKVKATDDSEQLTFKWSCENNSENVKFSNESVVNPKVLFKEIGVYTLMLSVSDGELSSVVRTIVNVRELDEENPTVRIDTDKDTIEIAEELLIKIYAEDNIEVKEVKLKVNGKDVVLSKDNTYILRSDKVGQVILEAYVEDAAGNFALATKTITVVEIDKTPPELVVGDLPASIYLGETLEIKATATDNKGEAKITVKINGIEIPITEGISKYTPTETGICEVVVRATDLAGNWVENTYKISVVEKVEVDEIPPELVVEDLPASIYLEESLEIRATATDNKGEATIAVKINGVEIPMTEGIAKYTPTETGICEVVVTATDLAGNWVKKTYKVSVIKKEEATPDVRDFIRPVVDVSVIPQVLKVGEAVTISVFTSDNNEVVSRTLTINGEEIDLDEKGNATYVSDNAGVFEVVAKAYDAEGNEGCDTDSATYIAYGDTTPPNVSFGAPVENSKLYMPAEIIGTAYDENLMIYKLEYSLKGENQFIEFARGTSSVNDDVLGILDPTMMRNGLYDIRLSATDNSGNISYTTYTYQIDGNAKVGNFSLSFDDMVVPVSGIPITVTRTYDSRNKEKGDFGIGWTLSMKDVKLSESSEPFKNWDERVSGVGFPKYYLVETKPHIVTITYPNGKTDEFETVLNPNVRSLLSFIDSGIPVLVSYKPKKGTYSKLEALSDNQCYVFDEGDGEIALYSQSSLLQYNPDRYKLTTQDGTVYIINQYTGLESIIDINGNTVTFNKDGVIHSLGKSIAFDRDSEGRISAIIDPMGNKVKYEYDYYGDLISVTNQEGHITRFAYNSNHGLVDIIDPRGVRVNRNEYDDNGRLIAHVDADGNRIVYKHDMGSKQEVVTDRLGNVTAIYYDDFGNILAKTDALGNTTSYTYDERGNMLTKTDALGNKVVYEYYDDNVKSITDPLGNKTEYTYNSFGQVLTEKDALGHIIRKNYDSKGNLVEVIDKKGNIYKYSYDDKGNILTETDRGGKVVTYTYNDFGYVESETDQYGNKTIYNYDLNGNPQNRTITYKYEETTETYKDTLVYNAVNRVTKIIDLDLNQIDIEYDKSGLESRISGPVGTSVEREYDVFGNLIKEKYSDGTEQSYTYDKEGRRKSIVDCSGLTTYFEYDKVGRLTKTIYPDNTYTQTVYTATGQVWKTIDERGNVTEYIYDAAGRNTAVKDALGNITYYEYDALGNMTKVADANGNYISYVYDANGMVEKVVYPDNTFIAYTYNKNGMKTSETNAEGKITLFDYDSNNRLTKVTDALGNITEYTYDSSGDLIVQKDANGNETNFEYDCMGRLIKRTLPMGMFETFTYDYLGNVLSHTSFKGETTKFEYKDGKLVKKIYPDQSFESYTYNKSDQVETVRDKRGITSYEYDLRGRIKVQKNPDGTTLSYTYDEAGNKTSVSGPSSTVTYEYDQLNRLKSVKSPDGKVTEYTYDPVGNRKSVTYPNKNITIYEYDSLNRLTNIVNKDSDGIVISSFEYTLSPVGNCLEVVENTGRIVEYRYDDTYKLLGEKITLPDGTISEVSYKYDGVGNRIEKNDNGIITKYGYDNNNRMITEGEKTYKYDANGNVVSVSDPVGMSISYSYDYNDRLQAIDGTENVLYEYSVEGIRVSKTVNGQKIYYVVDENCDYAQVLEEWDAEGNLIVSYIYGDDLISQNRKGIISYYIYDGRNSVRILTDSTGKVTDTYTYNAFGELLQNTGITTNEFLYAGQQFDPNAGFYYLRARYMDPSIGRFTSMDAYGGNIYDPVSLHKYIYANANPIMYYDPTGFSAISPNGKGDMTKQEIGYLAEGLIQFRYIMSYPVDFFCGCVFFGKWFGKWTNADKDIKGYRYKPDILNTLRREFNEIKPLSPSGVRDGLIQINKYIIAFKGYKTNDKWEPGIILTPLGEMTCYNIYGVIFYSFRNKEDDEEGVAKVKEKYESRVIKTDLYQTVLQLYKYVLQSQLQDISIMHADMRVVMGLAVMKRSPN</sequence>
<protein>
    <recommendedName>
        <fullName evidence="4">SLH domain-containing protein</fullName>
    </recommendedName>
</protein>
<accession>A0A4V1K1S2</accession>
<dbReference type="Pfam" id="PF05593">
    <property type="entry name" value="RHS_repeat"/>
    <property type="match status" value="4"/>
</dbReference>
<dbReference type="InterPro" id="IPR011048">
    <property type="entry name" value="Haem_d1_sf"/>
</dbReference>
<dbReference type="InterPro" id="IPR022409">
    <property type="entry name" value="PKD/Chitinase_dom"/>
</dbReference>
<name>A0A4V1K1S2_9FIRM</name>
<dbReference type="InterPro" id="IPR013783">
    <property type="entry name" value="Ig-like_fold"/>
</dbReference>
<feature type="domain" description="SLH" evidence="4">
    <location>
        <begin position="36"/>
        <end position="99"/>
    </location>
</feature>
<dbReference type="RefSeq" id="WP_128706454.1">
    <property type="nucleotide sequence ID" value="NZ_RLII01000036.1"/>
</dbReference>
<dbReference type="InterPro" id="IPR035986">
    <property type="entry name" value="PKD_dom_sf"/>
</dbReference>
<feature type="domain" description="SLH" evidence="4">
    <location>
        <begin position="159"/>
        <end position="222"/>
    </location>
</feature>
<dbReference type="InterPro" id="IPR001119">
    <property type="entry name" value="SLH_dom"/>
</dbReference>
<dbReference type="PANTHER" id="PTHR32305">
    <property type="match status" value="1"/>
</dbReference>
<dbReference type="InterPro" id="IPR031325">
    <property type="entry name" value="RHS_repeat"/>
</dbReference>
<dbReference type="Gene3D" id="2.60.40.10">
    <property type="entry name" value="Immunoglobulins"/>
    <property type="match status" value="2"/>
</dbReference>
<feature type="compositionally biased region" description="Basic and acidic residues" evidence="2">
    <location>
        <begin position="248"/>
        <end position="260"/>
    </location>
</feature>
<evidence type="ECO:0000313" key="6">
    <source>
        <dbReference type="Proteomes" id="UP000289166"/>
    </source>
</evidence>
<dbReference type="SUPFAM" id="SSF63829">
    <property type="entry name" value="Calcium-dependent phosphotriesterase"/>
    <property type="match status" value="1"/>
</dbReference>
<keyword evidence="1" id="KW-0677">Repeat</keyword>
<feature type="signal peptide" evidence="3">
    <location>
        <begin position="1"/>
        <end position="24"/>
    </location>
</feature>
<dbReference type="SUPFAM" id="SSF49299">
    <property type="entry name" value="PKD domain"/>
    <property type="match status" value="1"/>
</dbReference>
<dbReference type="PANTHER" id="PTHR32305:SF15">
    <property type="entry name" value="PROTEIN RHSA-RELATED"/>
    <property type="match status" value="1"/>
</dbReference>
<dbReference type="PROSITE" id="PS51272">
    <property type="entry name" value="SLH"/>
    <property type="match status" value="3"/>
</dbReference>
<dbReference type="Gene3D" id="3.90.930.1">
    <property type="match status" value="1"/>
</dbReference>
<dbReference type="Pfam" id="PF25023">
    <property type="entry name" value="TEN_YD-shell"/>
    <property type="match status" value="4"/>
</dbReference>
<evidence type="ECO:0000256" key="2">
    <source>
        <dbReference type="SAM" id="MobiDB-lite"/>
    </source>
</evidence>
<organism evidence="5 6">
    <name type="scientific">Acetivibrio mesophilus</name>
    <dbReference type="NCBI Taxonomy" id="2487273"/>
    <lineage>
        <taxon>Bacteria</taxon>
        <taxon>Bacillati</taxon>
        <taxon>Bacillota</taxon>
        <taxon>Clostridia</taxon>
        <taxon>Eubacteriales</taxon>
        <taxon>Oscillospiraceae</taxon>
        <taxon>Acetivibrio</taxon>
    </lineage>
</organism>
<dbReference type="SMART" id="SM00089">
    <property type="entry name" value="PKD"/>
    <property type="match status" value="3"/>
</dbReference>